<dbReference type="PANTHER" id="PTHR30160:SF1">
    <property type="entry name" value="LIPOPOLYSACCHARIDE 1,2-N-ACETYLGLUCOSAMINETRANSFERASE-RELATED"/>
    <property type="match status" value="1"/>
</dbReference>
<dbReference type="GO" id="GO:0008713">
    <property type="term" value="F:ADP-heptose-lipopolysaccharide heptosyltransferase activity"/>
    <property type="evidence" value="ECO:0007669"/>
    <property type="project" value="TreeGrafter"/>
</dbReference>
<dbReference type="GO" id="GO:0009244">
    <property type="term" value="P:lipopolysaccharide core region biosynthetic process"/>
    <property type="evidence" value="ECO:0007669"/>
    <property type="project" value="TreeGrafter"/>
</dbReference>
<evidence type="ECO:0000256" key="2">
    <source>
        <dbReference type="ARBA" id="ARBA00022679"/>
    </source>
</evidence>
<proteinExistence type="predicted"/>
<accession>A0A0S7Y3K1</accession>
<dbReference type="Gene3D" id="3.40.50.2000">
    <property type="entry name" value="Glycogen Phosphorylase B"/>
    <property type="match status" value="2"/>
</dbReference>
<dbReference type="PATRIC" id="fig|1703775.3.peg.1622"/>
<dbReference type="CDD" id="cd03789">
    <property type="entry name" value="GT9_LPS_heptosyltransferase"/>
    <property type="match status" value="1"/>
</dbReference>
<dbReference type="GO" id="GO:0005829">
    <property type="term" value="C:cytosol"/>
    <property type="evidence" value="ECO:0007669"/>
    <property type="project" value="TreeGrafter"/>
</dbReference>
<gene>
    <name evidence="3" type="ORF">AMJ44_04740</name>
</gene>
<dbReference type="SUPFAM" id="SSF53756">
    <property type="entry name" value="UDP-Glycosyltransferase/glycogen phosphorylase"/>
    <property type="match status" value="1"/>
</dbReference>
<keyword evidence="1" id="KW-0328">Glycosyltransferase</keyword>
<dbReference type="Proteomes" id="UP000051861">
    <property type="component" value="Unassembled WGS sequence"/>
</dbReference>
<evidence type="ECO:0000313" key="3">
    <source>
        <dbReference type="EMBL" id="KPJ69039.1"/>
    </source>
</evidence>
<evidence type="ECO:0000313" key="4">
    <source>
        <dbReference type="Proteomes" id="UP000051861"/>
    </source>
</evidence>
<keyword evidence="2" id="KW-0808">Transferase</keyword>
<reference evidence="3 4" key="1">
    <citation type="journal article" date="2015" name="Microbiome">
        <title>Genomic resolution of linkages in carbon, nitrogen, and sulfur cycling among widespread estuary sediment bacteria.</title>
        <authorList>
            <person name="Baker B.J."/>
            <person name="Lazar C.S."/>
            <person name="Teske A.P."/>
            <person name="Dick G.J."/>
        </authorList>
    </citation>
    <scope>NUCLEOTIDE SEQUENCE [LARGE SCALE GENOMIC DNA]</scope>
    <source>
        <strain evidence="3">DG_54_3</strain>
    </source>
</reference>
<organism evidence="3 4">
    <name type="scientific">candidate division WOR-1 bacterium DG_54_3</name>
    <dbReference type="NCBI Taxonomy" id="1703775"/>
    <lineage>
        <taxon>Bacteria</taxon>
        <taxon>Bacillati</taxon>
        <taxon>Saganbacteria</taxon>
    </lineage>
</organism>
<dbReference type="InterPro" id="IPR002201">
    <property type="entry name" value="Glyco_trans_9"/>
</dbReference>
<evidence type="ECO:0008006" key="5">
    <source>
        <dbReference type="Google" id="ProtNLM"/>
    </source>
</evidence>
<dbReference type="Pfam" id="PF01075">
    <property type="entry name" value="Glyco_transf_9"/>
    <property type="match status" value="1"/>
</dbReference>
<dbReference type="PANTHER" id="PTHR30160">
    <property type="entry name" value="TETRAACYLDISACCHARIDE 4'-KINASE-RELATED"/>
    <property type="match status" value="1"/>
</dbReference>
<protein>
    <recommendedName>
        <fullName evidence="5">Heptosyltransferase</fullName>
    </recommendedName>
</protein>
<dbReference type="InterPro" id="IPR051199">
    <property type="entry name" value="LPS_LOS_Heptosyltrfase"/>
</dbReference>
<comment type="caution">
    <text evidence="3">The sequence shown here is derived from an EMBL/GenBank/DDBJ whole genome shotgun (WGS) entry which is preliminary data.</text>
</comment>
<evidence type="ECO:0000256" key="1">
    <source>
        <dbReference type="ARBA" id="ARBA00022676"/>
    </source>
</evidence>
<dbReference type="AlphaFoldDB" id="A0A0S7Y3K1"/>
<dbReference type="EMBL" id="LIZX01000033">
    <property type="protein sequence ID" value="KPJ69039.1"/>
    <property type="molecule type" value="Genomic_DNA"/>
</dbReference>
<sequence length="337" mass="37664">MKILIVKLSAIGDVLRTTSVLPGLKEKYHPAEIDWITSSSAREVLINNPYIHNLVVWEQRNSLGDYDVVIGLEDDKEACELVSEIKSGKVIGSYAEGGRQTYTSSAWFDMSAISKFGLEKANELKKQNRKTYQQHMAELLGIKAGPYIFNLSPEEIEYGQKFVRDLGIEKREKVIGMNTGAGSRWQYKALNIEKTIDLVKRIEKELGIASLILGGEEEKERNQIISRETGMPNGGIHNLRNFAGVVNQCAVVVSSDSLAMHFSIALGKRLVIFFGPTSPAEIELYGLGSKVYSDIDCLVCYKKECNKKPNCMDHLSVKDLFEATKNELSKTSLTRTF</sequence>
<name>A0A0S7Y3K1_UNCSA</name>